<dbReference type="PANTHER" id="PTHR24559">
    <property type="entry name" value="TRANSPOSON TY3-I GAG-POL POLYPROTEIN"/>
    <property type="match status" value="1"/>
</dbReference>
<sequence length="52" mass="5872">MVKKANGKWRMYVDFTDLNKACPIDPYPLPNIDRLIDGASGCKTLSFMDAYS</sequence>
<dbReference type="Gene3D" id="3.10.10.10">
    <property type="entry name" value="HIV Type 1 Reverse Transcriptase, subunit A, domain 1"/>
    <property type="match status" value="1"/>
</dbReference>
<reference evidence="1 2" key="1">
    <citation type="journal article" date="2018" name="Front. Plant Sci.">
        <title>Red Clover (Trifolium pratense) and Zigzag Clover (T. medium) - A Picture of Genomic Similarities and Differences.</title>
        <authorList>
            <person name="Dluhosova J."/>
            <person name="Istvanek J."/>
            <person name="Nedelnik J."/>
            <person name="Repkova J."/>
        </authorList>
    </citation>
    <scope>NUCLEOTIDE SEQUENCE [LARGE SCALE GENOMIC DNA]</scope>
    <source>
        <strain evidence="2">cv. 10/8</strain>
        <tissue evidence="1">Leaf</tissue>
    </source>
</reference>
<feature type="non-terminal residue" evidence="1">
    <location>
        <position position="52"/>
    </location>
</feature>
<evidence type="ECO:0000313" key="2">
    <source>
        <dbReference type="Proteomes" id="UP000265520"/>
    </source>
</evidence>
<dbReference type="SUPFAM" id="SSF56672">
    <property type="entry name" value="DNA/RNA polymerases"/>
    <property type="match status" value="1"/>
</dbReference>
<evidence type="ECO:0000313" key="1">
    <source>
        <dbReference type="EMBL" id="MCI54847.1"/>
    </source>
</evidence>
<dbReference type="EMBL" id="LXQA010486232">
    <property type="protein sequence ID" value="MCI54847.1"/>
    <property type="molecule type" value="Genomic_DNA"/>
</dbReference>
<dbReference type="InterPro" id="IPR053134">
    <property type="entry name" value="RNA-dir_DNA_polymerase"/>
</dbReference>
<dbReference type="PANTHER" id="PTHR24559:SF430">
    <property type="entry name" value="RNA-DIRECTED DNA POLYMERASE"/>
    <property type="match status" value="1"/>
</dbReference>
<organism evidence="1 2">
    <name type="scientific">Trifolium medium</name>
    <dbReference type="NCBI Taxonomy" id="97028"/>
    <lineage>
        <taxon>Eukaryota</taxon>
        <taxon>Viridiplantae</taxon>
        <taxon>Streptophyta</taxon>
        <taxon>Embryophyta</taxon>
        <taxon>Tracheophyta</taxon>
        <taxon>Spermatophyta</taxon>
        <taxon>Magnoliopsida</taxon>
        <taxon>eudicotyledons</taxon>
        <taxon>Gunneridae</taxon>
        <taxon>Pentapetalae</taxon>
        <taxon>rosids</taxon>
        <taxon>fabids</taxon>
        <taxon>Fabales</taxon>
        <taxon>Fabaceae</taxon>
        <taxon>Papilionoideae</taxon>
        <taxon>50 kb inversion clade</taxon>
        <taxon>NPAAA clade</taxon>
        <taxon>Hologalegina</taxon>
        <taxon>IRL clade</taxon>
        <taxon>Trifolieae</taxon>
        <taxon>Trifolium</taxon>
    </lineage>
</organism>
<dbReference type="Proteomes" id="UP000265520">
    <property type="component" value="Unassembled WGS sequence"/>
</dbReference>
<accession>A0A392T388</accession>
<proteinExistence type="predicted"/>
<comment type="caution">
    <text evidence="1">The sequence shown here is derived from an EMBL/GenBank/DDBJ whole genome shotgun (WGS) entry which is preliminary data.</text>
</comment>
<name>A0A392T388_9FABA</name>
<protein>
    <submittedName>
        <fullName evidence="1">Gag-pol polyprotein</fullName>
    </submittedName>
</protein>
<dbReference type="Gene3D" id="3.30.70.270">
    <property type="match status" value="1"/>
</dbReference>
<dbReference type="AlphaFoldDB" id="A0A392T388"/>
<dbReference type="InterPro" id="IPR043502">
    <property type="entry name" value="DNA/RNA_pol_sf"/>
</dbReference>
<keyword evidence="2" id="KW-1185">Reference proteome</keyword>
<dbReference type="InterPro" id="IPR043128">
    <property type="entry name" value="Rev_trsase/Diguanyl_cyclase"/>
</dbReference>